<sequence length="2291" mass="240388">MTSTAAGPATTEAGATGGAPIARTTSAGVPVHPFSGPAAASAAVHAPDAPAATAAGAGAEEVRPEDVPQPVAAPKPPLYKRRWFIITSIVGACLGIAILFILLYPVIHAIAQHIVNVSVLNVDKAAIMNPTNNSFDLRMDGWVSHAGIFKATINFNEPLTVTWVPASGSPETLGSFTMQPLQVRSKRAYINQTVPFTITDEDAFSRFTTAMITQQNFTWRLTSDKLSVQALKFPRANGLHFNKDVTLNGMNNFDQHISLVDFQLPSDSPEGGINFIATTGLDNPSPFDVNLGTVVFDLTYQGVDLGQGSSANTTIAPGPNNITLTGRLVPQTGSDALAAVSQLFTQYLNGDTSDVVARGVSSVQDDGGAVAWLSAGLQALQLHVPFRAAQGAISPIKSITIGDMALAFSARTPWGPVANSRTVRAAMELPFGFNVEIGQIQNAFNITSGGEVVAGLSTPEGSSTSDIKVINETFTQGTINITIEDTALAVPDPSHPVFSQFNANLTAMKATAFQLQGHARAVANMSIGQITLDPIKFDVTSGLDGLQGLDNLVTIESVDVLGGTQDAIQLGINVSIFNPSNLQLSTGDLTLQLFRDDAVLGTTLMPNLTLNMGNNSLSAQGSFQPNLSPAGMQTLDEFVGGTDVQVSIAGYSNSTLVTSLLQAFEGLNISATLPALKSQLLNSASLEVLPTTGHGNNTAHATVALANPFTAGLVVTSVASNVTYQGINLGTIQTATNFTSPGKATSASPALDLDMNLDPQSLFTVTRLLAEQAGLTTAQLDAIVQLGGYHYLDTNASTSISTSKRADNGSLGFDLPSYVDQAFTKLTTDVELTAGVMIGDYATTLQYTQPNVVTKTDKSLNLILPILAQPIVQKIVSGSVLGIDTVIIKDVQQNSFGTSLKGSITQAGPFDAKISFPAGLTIEWSGAPLGSIKMPDVDIVADVGANFEVEATFEVADVDHLTNFTKVMLTEESFDWVISGSNLSGISVPGIELSNKSVTLKGMNNLKDGVLIAGFDLPGNDPAGGIHLTLDTQVTNPSQVGVALSSIGFQNFFGDVNIGPATSTEAFTLAPQSMVKLPLVGRLIPQSSQDGLDAVSTIFNNFIHAKDSNVTVRGDSAGPTDVTWLNEAIKSLEVQTILPNRGVINIIKAISLNELDLRFTEDTSFDPATSSDDATAAFQLPFDFPINVVALEQNITVGANGQDFAQLIIPKGPSTTDVEQRIIHLNFSNVPFAVVEGQDSAFEQFLATTATSQSAQMELSGTANTDADTAVGLLSLTGIAFDVSTSIAGLNGLNTKPALVSSLDVNHGFPDYLLIKANSSLFNPSNITLGAGDVAFSLFFNGDVIGEADLSDLLIVPGNASYAINVLYKPQGDAVASGQKMLENYLQGVTSATAIQGTTDSTPIESLQLAMSELRLSPVNIPALHQNLITTASLVFPTDIVQTGIAQTSFSLDNPFTASINLVEVTAVAMFGSLTLGSIDHVDRSSSPIHADGHTKIESPQLPFKFNTDPVTIIELLLQGAQNNHVDLGPLPDLFQIVTSNPNANTSVKATVDTNSSTCNSGKQFDVDDAILNALKNLEVTLAIDSQVKIDDFATELAFNQTNVTAITDKTALYLIGVVAPPIVQHLVDQANLTFSAANITDISDQGFDLALKGALTGTGPLDAQITFTEPVTVTWDGNDIATISLPPVCAAANSGVPDYETSAHLTITDNDKFTDFATFLLHNPSFEWTISTDKLRVTALGTDFDNVSLSKTVSFKAFNNLPGVTISNFKLPSDDPAGGIHIETDSLIPSQSQLGIDLGTVTFEASFQGTTVGPLAGDNLFLAPLTQTTLHLSGRMVPQSGDALNTMGELFSNFLAGKNQSLSVKGESVQPKGSSGPVQWLSTAFQTVTLNVTLPGETFNIIQTIDMSDLELVMTEQDQAFAPLASSKQVLAEYKNPFGFSLQVVAGSEDIILAAGGTDVAELKLPQTPQDGGVSTGNAVPLLITFENQTLQSKNDGAFSQFFAAVTDTSGVDFELKGTADVVARTAIGEVPISGIPFNVSTSLKGINAFDKTASLSNVSITGSGSDSNGPFVKSPLTTKLQNPSNVSLQSVDVSFPVIYKGVTLGRAAIDTLDLVPGENTIATEFHYAPADANDTTAQAFLTEFLQTDDDIPLTIKGDSDSSPFASLQPGLEGVELSTSLKGLNVPPIVTHINAYITLDTLFDNLVTIDFDIANPLDTDMEITFAQVDSGLNGVTYAHFDQAFDSFVIPAHGTANSGSVPNVVLTQGAIATLGIIGAGKLDVFNAATVK</sequence>
<proteinExistence type="predicted"/>
<evidence type="ECO:0000313" key="3">
    <source>
        <dbReference type="EMBL" id="OSC98596.1"/>
    </source>
</evidence>
<accession>A0A1Y2IBW5</accession>
<dbReference type="EMBL" id="KZ084136">
    <property type="protein sequence ID" value="OSC98596.1"/>
    <property type="molecule type" value="Genomic_DNA"/>
</dbReference>
<feature type="region of interest" description="Disordered" evidence="1">
    <location>
        <begin position="1"/>
        <end position="26"/>
    </location>
</feature>
<keyword evidence="2" id="KW-0812">Transmembrane</keyword>
<name>A0A1Y2IBW5_TRAC3</name>
<keyword evidence="2" id="KW-0472">Membrane</keyword>
<feature type="compositionally biased region" description="Low complexity" evidence="1">
    <location>
        <begin position="1"/>
        <end position="22"/>
    </location>
</feature>
<dbReference type="PANTHER" id="PTHR35895">
    <property type="entry name" value="CHROMOSOME 16, WHOLE GENOME SHOTGUN SEQUENCE"/>
    <property type="match status" value="1"/>
</dbReference>
<dbReference type="OrthoDB" id="10039566at2759"/>
<evidence type="ECO:0000256" key="2">
    <source>
        <dbReference type="SAM" id="Phobius"/>
    </source>
</evidence>
<protein>
    <submittedName>
        <fullName evidence="3">Uncharacterized protein</fullName>
    </submittedName>
</protein>
<dbReference type="STRING" id="1353009.A0A1Y2IBW5"/>
<dbReference type="Proteomes" id="UP000193067">
    <property type="component" value="Unassembled WGS sequence"/>
</dbReference>
<organism evidence="3 4">
    <name type="scientific">Trametes coccinea (strain BRFM310)</name>
    <name type="common">Pycnoporus coccineus</name>
    <dbReference type="NCBI Taxonomy" id="1353009"/>
    <lineage>
        <taxon>Eukaryota</taxon>
        <taxon>Fungi</taxon>
        <taxon>Dikarya</taxon>
        <taxon>Basidiomycota</taxon>
        <taxon>Agaricomycotina</taxon>
        <taxon>Agaricomycetes</taxon>
        <taxon>Polyporales</taxon>
        <taxon>Polyporaceae</taxon>
        <taxon>Trametes</taxon>
    </lineage>
</organism>
<feature type="transmembrane region" description="Helical" evidence="2">
    <location>
        <begin position="83"/>
        <end position="107"/>
    </location>
</feature>
<reference evidence="3 4" key="1">
    <citation type="journal article" date="2015" name="Biotechnol. Biofuels">
        <title>Enhanced degradation of softwood versus hardwood by the white-rot fungus Pycnoporus coccineus.</title>
        <authorList>
            <person name="Couturier M."/>
            <person name="Navarro D."/>
            <person name="Chevret D."/>
            <person name="Henrissat B."/>
            <person name="Piumi F."/>
            <person name="Ruiz-Duenas F.J."/>
            <person name="Martinez A.T."/>
            <person name="Grigoriev I.V."/>
            <person name="Riley R."/>
            <person name="Lipzen A."/>
            <person name="Berrin J.G."/>
            <person name="Master E.R."/>
            <person name="Rosso M.N."/>
        </authorList>
    </citation>
    <scope>NUCLEOTIDE SEQUENCE [LARGE SCALE GENOMIC DNA]</scope>
    <source>
        <strain evidence="3 4">BRFM310</strain>
    </source>
</reference>
<dbReference type="InterPro" id="IPR046368">
    <property type="entry name" value="Tag1"/>
</dbReference>
<evidence type="ECO:0000256" key="1">
    <source>
        <dbReference type="SAM" id="MobiDB-lite"/>
    </source>
</evidence>
<dbReference type="GO" id="GO:0000329">
    <property type="term" value="C:fungal-type vacuole membrane"/>
    <property type="evidence" value="ECO:0007669"/>
    <property type="project" value="InterPro"/>
</dbReference>
<keyword evidence="4" id="KW-1185">Reference proteome</keyword>
<dbReference type="InterPro" id="IPR022185">
    <property type="entry name" value="DUF3712"/>
</dbReference>
<dbReference type="SUPFAM" id="SSF117070">
    <property type="entry name" value="LEA14-like"/>
    <property type="match status" value="1"/>
</dbReference>
<evidence type="ECO:0000313" key="4">
    <source>
        <dbReference type="Proteomes" id="UP000193067"/>
    </source>
</evidence>
<dbReference type="Pfam" id="PF12505">
    <property type="entry name" value="DUF3712"/>
    <property type="match status" value="6"/>
</dbReference>
<keyword evidence="2" id="KW-1133">Transmembrane helix</keyword>
<gene>
    <name evidence="3" type="ORF">PYCCODRAFT_1374857</name>
</gene>
<dbReference type="PANTHER" id="PTHR35895:SF1">
    <property type="entry name" value="LIPID-BINDING SERUM GLYCOPROTEIN C-TERMINAL DOMAIN-CONTAINING PROTEIN"/>
    <property type="match status" value="1"/>
</dbReference>